<dbReference type="AlphaFoldDB" id="A0AAV1EZ88"/>
<dbReference type="EMBL" id="OY660866">
    <property type="protein sequence ID" value="CAJ1054015.1"/>
    <property type="molecule type" value="Genomic_DNA"/>
</dbReference>
<reference evidence="2" key="1">
    <citation type="submission" date="2023-08" db="EMBL/GenBank/DDBJ databases">
        <authorList>
            <person name="Alioto T."/>
            <person name="Alioto T."/>
            <person name="Gomez Garrido J."/>
        </authorList>
    </citation>
    <scope>NUCLEOTIDE SEQUENCE</scope>
</reference>
<protein>
    <submittedName>
        <fullName evidence="2">Uncharacterized protein</fullName>
    </submittedName>
</protein>
<gene>
    <name evidence="2" type="ORF">XNOV1_A028887</name>
</gene>
<keyword evidence="3" id="KW-1185">Reference proteome</keyword>
<evidence type="ECO:0000256" key="1">
    <source>
        <dbReference type="SAM" id="MobiDB-lite"/>
    </source>
</evidence>
<proteinExistence type="predicted"/>
<feature type="non-terminal residue" evidence="2">
    <location>
        <position position="1"/>
    </location>
</feature>
<evidence type="ECO:0000313" key="2">
    <source>
        <dbReference type="EMBL" id="CAJ1054015.1"/>
    </source>
</evidence>
<name>A0AAV1EZ88_XYRNO</name>
<dbReference type="Proteomes" id="UP001178508">
    <property type="component" value="Chromosome 3"/>
</dbReference>
<accession>A0AAV1EZ88</accession>
<feature type="compositionally biased region" description="Basic and acidic residues" evidence="1">
    <location>
        <begin position="1"/>
        <end position="22"/>
    </location>
</feature>
<feature type="region of interest" description="Disordered" evidence="1">
    <location>
        <begin position="1"/>
        <end position="23"/>
    </location>
</feature>
<sequence>MRRDYSEYSQEKKRGKSHELPHQKTTSPLFSIILLDLCVSGVSRFQGRLDEKTCRQSLLLIQEGFLLLSVRGGAGPDTIPGPELKAVFTDTLLQ</sequence>
<organism evidence="2 3">
    <name type="scientific">Xyrichtys novacula</name>
    <name type="common">Pearly razorfish</name>
    <name type="synonym">Hemipteronotus novacula</name>
    <dbReference type="NCBI Taxonomy" id="13765"/>
    <lineage>
        <taxon>Eukaryota</taxon>
        <taxon>Metazoa</taxon>
        <taxon>Chordata</taxon>
        <taxon>Craniata</taxon>
        <taxon>Vertebrata</taxon>
        <taxon>Euteleostomi</taxon>
        <taxon>Actinopterygii</taxon>
        <taxon>Neopterygii</taxon>
        <taxon>Teleostei</taxon>
        <taxon>Neoteleostei</taxon>
        <taxon>Acanthomorphata</taxon>
        <taxon>Eupercaria</taxon>
        <taxon>Labriformes</taxon>
        <taxon>Labridae</taxon>
        <taxon>Xyrichtys</taxon>
    </lineage>
</organism>
<evidence type="ECO:0000313" key="3">
    <source>
        <dbReference type="Proteomes" id="UP001178508"/>
    </source>
</evidence>